<reference evidence="8" key="1">
    <citation type="submission" date="2022-05" db="EMBL/GenBank/DDBJ databases">
        <authorList>
            <person name="Pankratov T."/>
        </authorList>
    </citation>
    <scope>NUCLEOTIDE SEQUENCE</scope>
    <source>
        <strain evidence="8">BP6-180914</strain>
    </source>
</reference>
<feature type="domain" description="Flagellar hook protein FlgE/F/G-like D1" evidence="7">
    <location>
        <begin position="80"/>
        <end position="144"/>
    </location>
</feature>
<evidence type="ECO:0000313" key="9">
    <source>
        <dbReference type="Proteomes" id="UP001165667"/>
    </source>
</evidence>
<protein>
    <submittedName>
        <fullName evidence="8">Flagellar basal-body rod protein FlgF</fullName>
    </submittedName>
</protein>
<dbReference type="Pfam" id="PF06429">
    <property type="entry name" value="Flg_bbr_C"/>
    <property type="match status" value="1"/>
</dbReference>
<feature type="domain" description="Flagellar basal-body/hook protein C-terminal" evidence="6">
    <location>
        <begin position="191"/>
        <end position="235"/>
    </location>
</feature>
<dbReference type="PROSITE" id="PS00588">
    <property type="entry name" value="FLAGELLA_BB_ROD"/>
    <property type="match status" value="1"/>
</dbReference>
<name>A0AA41YUN1_9HYPH</name>
<dbReference type="GO" id="GO:0071978">
    <property type="term" value="P:bacterial-type flagellum-dependent swarming motility"/>
    <property type="evidence" value="ECO:0007669"/>
    <property type="project" value="TreeGrafter"/>
</dbReference>
<dbReference type="InterPro" id="IPR019776">
    <property type="entry name" value="Flagellar_basal_body_rod_CS"/>
</dbReference>
<dbReference type="AlphaFoldDB" id="A0AA41YUN1"/>
<dbReference type="InterPro" id="IPR010930">
    <property type="entry name" value="Flg_bb/hook_C_dom"/>
</dbReference>
<comment type="subcellular location">
    <subcellularLocation>
        <location evidence="1 4">Bacterial flagellum basal body</location>
    </subcellularLocation>
</comment>
<dbReference type="NCBIfam" id="NF009282">
    <property type="entry name" value="PRK12642.1"/>
    <property type="match status" value="1"/>
</dbReference>
<keyword evidence="8" id="KW-0966">Cell projection</keyword>
<dbReference type="NCBIfam" id="TIGR03506">
    <property type="entry name" value="FlgEFG_subfam"/>
    <property type="match status" value="1"/>
</dbReference>
<dbReference type="Pfam" id="PF00460">
    <property type="entry name" value="Flg_bb_rod"/>
    <property type="match status" value="1"/>
</dbReference>
<dbReference type="EMBL" id="JAMOIM010000002">
    <property type="protein sequence ID" value="MCW6507357.1"/>
    <property type="molecule type" value="Genomic_DNA"/>
</dbReference>
<dbReference type="GO" id="GO:0009425">
    <property type="term" value="C:bacterial-type flagellum basal body"/>
    <property type="evidence" value="ECO:0007669"/>
    <property type="project" value="UniProtKB-SubCell"/>
</dbReference>
<gene>
    <name evidence="8" type="primary">flgF</name>
    <name evidence="8" type="ORF">M8523_04905</name>
</gene>
<keyword evidence="8" id="KW-0969">Cilium</keyword>
<dbReference type="InterPro" id="IPR001444">
    <property type="entry name" value="Flag_bb_rod_N"/>
</dbReference>
<dbReference type="InterPro" id="IPR053967">
    <property type="entry name" value="LlgE_F_G-like_D1"/>
</dbReference>
<evidence type="ECO:0000256" key="4">
    <source>
        <dbReference type="RuleBase" id="RU362116"/>
    </source>
</evidence>
<dbReference type="PANTHER" id="PTHR30435">
    <property type="entry name" value="FLAGELLAR PROTEIN"/>
    <property type="match status" value="1"/>
</dbReference>
<evidence type="ECO:0000256" key="1">
    <source>
        <dbReference type="ARBA" id="ARBA00004117"/>
    </source>
</evidence>
<dbReference type="Proteomes" id="UP001165667">
    <property type="component" value="Unassembled WGS sequence"/>
</dbReference>
<sequence>MQSNFYVGMSGQLAIERRLQTVASNVANMNTAGYRADGVTFETVMSNTGETPVAFSTEGQTYISRMSGELTKTDNPLDVAVQGDAWFGIKTPSGVAYTHDGRLKIGAGGEITTINNYPILDAGGSSMIVDPSAGPPVIAQDGMLTQQGRQIGAIGLFSIDPNTKLTRAPNSAVIPDKAATPILDFTDAGMAQGFIEGSNVNPVLELSKLIQIQHSLDSVTSMNQESDSSLQEAIKTLGSNT</sequence>
<proteinExistence type="inferred from homology"/>
<dbReference type="SUPFAM" id="SSF117143">
    <property type="entry name" value="Flagellar hook protein flgE"/>
    <property type="match status" value="1"/>
</dbReference>
<keyword evidence="8" id="KW-0282">Flagellum</keyword>
<evidence type="ECO:0000259" key="7">
    <source>
        <dbReference type="Pfam" id="PF22692"/>
    </source>
</evidence>
<evidence type="ECO:0000259" key="5">
    <source>
        <dbReference type="Pfam" id="PF00460"/>
    </source>
</evidence>
<evidence type="ECO:0000256" key="2">
    <source>
        <dbReference type="ARBA" id="ARBA00009677"/>
    </source>
</evidence>
<evidence type="ECO:0000259" key="6">
    <source>
        <dbReference type="Pfam" id="PF06429"/>
    </source>
</evidence>
<feature type="domain" description="Flagellar basal body rod protein N-terminal" evidence="5">
    <location>
        <begin position="5"/>
        <end position="35"/>
    </location>
</feature>
<keyword evidence="3 4" id="KW-0975">Bacterial flagellum</keyword>
<comment type="similarity">
    <text evidence="2 4">Belongs to the flagella basal body rod proteins family.</text>
</comment>
<evidence type="ECO:0000313" key="8">
    <source>
        <dbReference type="EMBL" id="MCW6507357.1"/>
    </source>
</evidence>
<keyword evidence="9" id="KW-1185">Reference proteome</keyword>
<dbReference type="InterPro" id="IPR020013">
    <property type="entry name" value="Flagellar_FlgE/F/G"/>
</dbReference>
<dbReference type="InterPro" id="IPR037925">
    <property type="entry name" value="FlgE/F/G-like"/>
</dbReference>
<dbReference type="PANTHER" id="PTHR30435:SF19">
    <property type="entry name" value="FLAGELLAR BASAL-BODY ROD PROTEIN FLGG"/>
    <property type="match status" value="1"/>
</dbReference>
<comment type="caution">
    <text evidence="8">The sequence shown here is derived from an EMBL/GenBank/DDBJ whole genome shotgun (WGS) entry which is preliminary data.</text>
</comment>
<evidence type="ECO:0000256" key="3">
    <source>
        <dbReference type="ARBA" id="ARBA00023143"/>
    </source>
</evidence>
<accession>A0AA41YUN1</accession>
<dbReference type="RefSeq" id="WP_282583711.1">
    <property type="nucleotide sequence ID" value="NZ_JAMOIM010000002.1"/>
</dbReference>
<organism evidence="8 9">
    <name type="scientific">Lichenifustis flavocetrariae</name>
    <dbReference type="NCBI Taxonomy" id="2949735"/>
    <lineage>
        <taxon>Bacteria</taxon>
        <taxon>Pseudomonadati</taxon>
        <taxon>Pseudomonadota</taxon>
        <taxon>Alphaproteobacteria</taxon>
        <taxon>Hyphomicrobiales</taxon>
        <taxon>Lichenihabitantaceae</taxon>
        <taxon>Lichenifustis</taxon>
    </lineage>
</organism>
<dbReference type="Pfam" id="PF22692">
    <property type="entry name" value="LlgE_F_G_D1"/>
    <property type="match status" value="1"/>
</dbReference>